<reference evidence="2" key="1">
    <citation type="submission" date="2022-11" db="UniProtKB">
        <authorList>
            <consortium name="WormBaseParasite"/>
        </authorList>
    </citation>
    <scope>IDENTIFICATION</scope>
</reference>
<name>A0AC34RBJ9_9BILA</name>
<organism evidence="1 2">
    <name type="scientific">Panagrolaimus sp. JU765</name>
    <dbReference type="NCBI Taxonomy" id="591449"/>
    <lineage>
        <taxon>Eukaryota</taxon>
        <taxon>Metazoa</taxon>
        <taxon>Ecdysozoa</taxon>
        <taxon>Nematoda</taxon>
        <taxon>Chromadorea</taxon>
        <taxon>Rhabditida</taxon>
        <taxon>Tylenchina</taxon>
        <taxon>Panagrolaimomorpha</taxon>
        <taxon>Panagrolaimoidea</taxon>
        <taxon>Panagrolaimidae</taxon>
        <taxon>Panagrolaimus</taxon>
    </lineage>
</organism>
<sequence length="206" mass="23078">MIETINGTTIVTRNGQKTNYNNDPFFGVVDEFDSGGLDDFDGTDYFGMLTDDRNGLIHDNDYNGLDDLQLTADAFLSSIPSDQQNNSFLSPTISTTSDGQHSSTNTTSGTQRSNTPQGDLPPPPSPVVIDPNEIDKISIQLEKNQQCRCKSCNKLFNSVWYLKQHAVKHSNDRPFKCKFCLKTYKFRSNLYQHKCPERNRQLGGPG</sequence>
<protein>
    <submittedName>
        <fullName evidence="2">C2H2-type domain-containing protein</fullName>
    </submittedName>
</protein>
<dbReference type="Proteomes" id="UP000887576">
    <property type="component" value="Unplaced"/>
</dbReference>
<evidence type="ECO:0000313" key="1">
    <source>
        <dbReference type="Proteomes" id="UP000887576"/>
    </source>
</evidence>
<evidence type="ECO:0000313" key="2">
    <source>
        <dbReference type="WBParaSite" id="JU765_v2.g5396.t1"/>
    </source>
</evidence>
<proteinExistence type="predicted"/>
<dbReference type="WBParaSite" id="JU765_v2.g5396.t1">
    <property type="protein sequence ID" value="JU765_v2.g5396.t1"/>
    <property type="gene ID" value="JU765_v2.g5396"/>
</dbReference>
<accession>A0AC34RBJ9</accession>